<sequence length="88" mass="9901">MMRTSKDTDLSEKERRHTRPPPSPPTVPPTTTPPHALTKRFPSSLPDPKRSPLLSSPPRHPDALTYNIQSLFPDLLPFPPKKTNQGQE</sequence>
<keyword evidence="3" id="KW-1185">Reference proteome</keyword>
<gene>
    <name evidence="2" type="ORF">E2C01_099371</name>
</gene>
<proteinExistence type="predicted"/>
<dbReference type="Proteomes" id="UP000324222">
    <property type="component" value="Unassembled WGS sequence"/>
</dbReference>
<comment type="caution">
    <text evidence="2">The sequence shown here is derived from an EMBL/GenBank/DDBJ whole genome shotgun (WGS) entry which is preliminary data.</text>
</comment>
<dbReference type="EMBL" id="VSRR010137542">
    <property type="protein sequence ID" value="MPD03721.1"/>
    <property type="molecule type" value="Genomic_DNA"/>
</dbReference>
<feature type="compositionally biased region" description="Low complexity" evidence="1">
    <location>
        <begin position="42"/>
        <end position="57"/>
    </location>
</feature>
<name>A0A5B7K3N5_PORTR</name>
<feature type="compositionally biased region" description="Pro residues" evidence="1">
    <location>
        <begin position="20"/>
        <end position="32"/>
    </location>
</feature>
<protein>
    <submittedName>
        <fullName evidence="2">Uncharacterized protein</fullName>
    </submittedName>
</protein>
<accession>A0A5B7K3N5</accession>
<dbReference type="AlphaFoldDB" id="A0A5B7K3N5"/>
<evidence type="ECO:0000313" key="2">
    <source>
        <dbReference type="EMBL" id="MPD03721.1"/>
    </source>
</evidence>
<reference evidence="2 3" key="1">
    <citation type="submission" date="2019-05" db="EMBL/GenBank/DDBJ databases">
        <title>Another draft genome of Portunus trituberculatus and its Hox gene families provides insights of decapod evolution.</title>
        <authorList>
            <person name="Jeong J.-H."/>
            <person name="Song I."/>
            <person name="Kim S."/>
            <person name="Choi T."/>
            <person name="Kim D."/>
            <person name="Ryu S."/>
            <person name="Kim W."/>
        </authorList>
    </citation>
    <scope>NUCLEOTIDE SEQUENCE [LARGE SCALE GENOMIC DNA]</scope>
    <source>
        <tissue evidence="2">Muscle</tissue>
    </source>
</reference>
<evidence type="ECO:0000256" key="1">
    <source>
        <dbReference type="SAM" id="MobiDB-lite"/>
    </source>
</evidence>
<evidence type="ECO:0000313" key="3">
    <source>
        <dbReference type="Proteomes" id="UP000324222"/>
    </source>
</evidence>
<organism evidence="2 3">
    <name type="scientific">Portunus trituberculatus</name>
    <name type="common">Swimming crab</name>
    <name type="synonym">Neptunus trituberculatus</name>
    <dbReference type="NCBI Taxonomy" id="210409"/>
    <lineage>
        <taxon>Eukaryota</taxon>
        <taxon>Metazoa</taxon>
        <taxon>Ecdysozoa</taxon>
        <taxon>Arthropoda</taxon>
        <taxon>Crustacea</taxon>
        <taxon>Multicrustacea</taxon>
        <taxon>Malacostraca</taxon>
        <taxon>Eumalacostraca</taxon>
        <taxon>Eucarida</taxon>
        <taxon>Decapoda</taxon>
        <taxon>Pleocyemata</taxon>
        <taxon>Brachyura</taxon>
        <taxon>Eubrachyura</taxon>
        <taxon>Portunoidea</taxon>
        <taxon>Portunidae</taxon>
        <taxon>Portuninae</taxon>
        <taxon>Portunus</taxon>
    </lineage>
</organism>
<feature type="compositionally biased region" description="Basic and acidic residues" evidence="1">
    <location>
        <begin position="1"/>
        <end position="15"/>
    </location>
</feature>
<feature type="region of interest" description="Disordered" evidence="1">
    <location>
        <begin position="1"/>
        <end position="64"/>
    </location>
</feature>